<protein>
    <recommendedName>
        <fullName evidence="4">Lipoprotein</fullName>
    </recommendedName>
</protein>
<evidence type="ECO:0000313" key="2">
    <source>
        <dbReference type="EMBL" id="WDE07062.1"/>
    </source>
</evidence>
<feature type="chain" id="PRO_5042153166" description="Lipoprotein" evidence="1">
    <location>
        <begin position="26"/>
        <end position="64"/>
    </location>
</feature>
<organism evidence="2 3">
    <name type="scientific">Thalassomonas viridans</name>
    <dbReference type="NCBI Taxonomy" id="137584"/>
    <lineage>
        <taxon>Bacteria</taxon>
        <taxon>Pseudomonadati</taxon>
        <taxon>Pseudomonadota</taxon>
        <taxon>Gammaproteobacteria</taxon>
        <taxon>Alteromonadales</taxon>
        <taxon>Colwelliaceae</taxon>
        <taxon>Thalassomonas</taxon>
    </lineage>
</organism>
<dbReference type="Proteomes" id="UP000032352">
    <property type="component" value="Chromosome"/>
</dbReference>
<keyword evidence="1" id="KW-0732">Signal</keyword>
<dbReference type="EMBL" id="CP059733">
    <property type="protein sequence ID" value="WDE07062.1"/>
    <property type="molecule type" value="Genomic_DNA"/>
</dbReference>
<dbReference type="KEGG" id="tvd:SG34_009305"/>
<gene>
    <name evidence="2" type="ORF">SG34_009305</name>
</gene>
<feature type="signal peptide" evidence="1">
    <location>
        <begin position="1"/>
        <end position="25"/>
    </location>
</feature>
<sequence>MKNMTLKKALLSLGLGLGISVTAGAFSYCEYANQQANYYCSVDPNGSQCAHWASEVFFCGPDAF</sequence>
<reference evidence="2 3" key="2">
    <citation type="journal article" date="2022" name="Mar. Drugs">
        <title>Bioassay-Guided Fractionation Leads to the Detection of Cholic Acid Generated by the Rare Thalassomonas sp.</title>
        <authorList>
            <person name="Pheiffer F."/>
            <person name="Schneider Y.K."/>
            <person name="Hansen E.H."/>
            <person name="Andersen J.H."/>
            <person name="Isaksson J."/>
            <person name="Busche T."/>
            <person name="R C."/>
            <person name="Kalinowski J."/>
            <person name="Zyl L.V."/>
            <person name="Trindade M."/>
        </authorList>
    </citation>
    <scope>NUCLEOTIDE SEQUENCE [LARGE SCALE GENOMIC DNA]</scope>
    <source>
        <strain evidence="2 3">XOM25</strain>
    </source>
</reference>
<keyword evidence="3" id="KW-1185">Reference proteome</keyword>
<reference evidence="2 3" key="1">
    <citation type="journal article" date="2015" name="Genome Announc.">
        <title>Draft Genome Sequences of Marine Isolates of Thalassomonas viridans and Thalassomonas actiniarum.</title>
        <authorList>
            <person name="Olonade I."/>
            <person name="van Zyl L.J."/>
            <person name="Trindade M."/>
        </authorList>
    </citation>
    <scope>NUCLEOTIDE SEQUENCE [LARGE SCALE GENOMIC DNA]</scope>
    <source>
        <strain evidence="2 3">XOM25</strain>
    </source>
</reference>
<dbReference type="RefSeq" id="WP_044841422.1">
    <property type="nucleotide sequence ID" value="NZ_CP059733.1"/>
</dbReference>
<evidence type="ECO:0000256" key="1">
    <source>
        <dbReference type="SAM" id="SignalP"/>
    </source>
</evidence>
<evidence type="ECO:0008006" key="4">
    <source>
        <dbReference type="Google" id="ProtNLM"/>
    </source>
</evidence>
<accession>A0AAF0C930</accession>
<proteinExistence type="predicted"/>
<evidence type="ECO:0000313" key="3">
    <source>
        <dbReference type="Proteomes" id="UP000032352"/>
    </source>
</evidence>
<name>A0AAF0C930_9GAMM</name>
<dbReference type="AlphaFoldDB" id="A0AAF0C930"/>